<dbReference type="Proteomes" id="UP001057402">
    <property type="component" value="Chromosome 9"/>
</dbReference>
<evidence type="ECO:0000313" key="2">
    <source>
        <dbReference type="Proteomes" id="UP001057402"/>
    </source>
</evidence>
<dbReference type="EMBL" id="CM042888">
    <property type="protein sequence ID" value="KAI4324669.1"/>
    <property type="molecule type" value="Genomic_DNA"/>
</dbReference>
<protein>
    <submittedName>
        <fullName evidence="1">Uncharacterized protein</fullName>
    </submittedName>
</protein>
<organism evidence="1 2">
    <name type="scientific">Melastoma candidum</name>
    <dbReference type="NCBI Taxonomy" id="119954"/>
    <lineage>
        <taxon>Eukaryota</taxon>
        <taxon>Viridiplantae</taxon>
        <taxon>Streptophyta</taxon>
        <taxon>Embryophyta</taxon>
        <taxon>Tracheophyta</taxon>
        <taxon>Spermatophyta</taxon>
        <taxon>Magnoliopsida</taxon>
        <taxon>eudicotyledons</taxon>
        <taxon>Gunneridae</taxon>
        <taxon>Pentapetalae</taxon>
        <taxon>rosids</taxon>
        <taxon>malvids</taxon>
        <taxon>Myrtales</taxon>
        <taxon>Melastomataceae</taxon>
        <taxon>Melastomatoideae</taxon>
        <taxon>Melastomateae</taxon>
        <taxon>Melastoma</taxon>
    </lineage>
</organism>
<proteinExistence type="predicted"/>
<accession>A0ACB9MMU0</accession>
<name>A0ACB9MMU0_9MYRT</name>
<reference evidence="2" key="1">
    <citation type="journal article" date="2023" name="Front. Plant Sci.">
        <title>Chromosomal-level genome assembly of Melastoma candidum provides insights into trichome evolution.</title>
        <authorList>
            <person name="Zhong Y."/>
            <person name="Wu W."/>
            <person name="Sun C."/>
            <person name="Zou P."/>
            <person name="Liu Y."/>
            <person name="Dai S."/>
            <person name="Zhou R."/>
        </authorList>
    </citation>
    <scope>NUCLEOTIDE SEQUENCE [LARGE SCALE GENOMIC DNA]</scope>
</reference>
<comment type="caution">
    <text evidence="1">The sequence shown here is derived from an EMBL/GenBank/DDBJ whole genome shotgun (WGS) entry which is preliminary data.</text>
</comment>
<evidence type="ECO:0000313" key="1">
    <source>
        <dbReference type="EMBL" id="KAI4324669.1"/>
    </source>
</evidence>
<gene>
    <name evidence="1" type="ORF">MLD38_030136</name>
</gene>
<keyword evidence="2" id="KW-1185">Reference proteome</keyword>
<sequence length="108" mass="12032">MSGSIVRRFSRCVCDRIRSFRSLSSDKVGFRRYSAGPKDDDGDDDEEVTEEELKGRIQRFYDGDGEALPSIFEAILKRKLAGKNDEGLIDQLPIGGRPDLTDSSGESE</sequence>